<feature type="transmembrane region" description="Helical" evidence="8">
    <location>
        <begin position="6"/>
        <end position="26"/>
    </location>
</feature>
<protein>
    <submittedName>
        <fullName evidence="10">YbaL family putative K(+) efflux transporter</fullName>
    </submittedName>
</protein>
<evidence type="ECO:0000256" key="1">
    <source>
        <dbReference type="ARBA" id="ARBA00004141"/>
    </source>
</evidence>
<evidence type="ECO:0000256" key="8">
    <source>
        <dbReference type="SAM" id="Phobius"/>
    </source>
</evidence>
<evidence type="ECO:0000313" key="11">
    <source>
        <dbReference type="Proteomes" id="UP001597349"/>
    </source>
</evidence>
<evidence type="ECO:0000313" key="10">
    <source>
        <dbReference type="EMBL" id="MFD2054470.1"/>
    </source>
</evidence>
<dbReference type="InterPro" id="IPR006153">
    <property type="entry name" value="Cation/H_exchanger_TM"/>
</dbReference>
<keyword evidence="6 8" id="KW-0472">Membrane</keyword>
<proteinExistence type="inferred from homology"/>
<evidence type="ECO:0000256" key="7">
    <source>
        <dbReference type="SAM" id="MobiDB-lite"/>
    </source>
</evidence>
<dbReference type="SUPFAM" id="SSF51735">
    <property type="entry name" value="NAD(P)-binding Rossmann-fold domains"/>
    <property type="match status" value="1"/>
</dbReference>
<dbReference type="PANTHER" id="PTHR42751:SF1">
    <property type="entry name" value="CATION_PROTON ANTIPORTER YBAL-RELATED"/>
    <property type="match status" value="1"/>
</dbReference>
<evidence type="ECO:0000256" key="2">
    <source>
        <dbReference type="ARBA" id="ARBA00005551"/>
    </source>
</evidence>
<dbReference type="InterPro" id="IPR038770">
    <property type="entry name" value="Na+/solute_symporter_sf"/>
</dbReference>
<feature type="transmembrane region" description="Helical" evidence="8">
    <location>
        <begin position="239"/>
        <end position="272"/>
    </location>
</feature>
<feature type="transmembrane region" description="Helical" evidence="8">
    <location>
        <begin position="318"/>
        <end position="341"/>
    </location>
</feature>
<comment type="caution">
    <text evidence="10">The sequence shown here is derived from an EMBL/GenBank/DDBJ whole genome shotgun (WGS) entry which is preliminary data.</text>
</comment>
<feature type="transmembrane region" description="Helical" evidence="8">
    <location>
        <begin position="33"/>
        <end position="51"/>
    </location>
</feature>
<organism evidence="10 11">
    <name type="scientific">Mesorhizobium calcicola</name>
    <dbReference type="NCBI Taxonomy" id="1300310"/>
    <lineage>
        <taxon>Bacteria</taxon>
        <taxon>Pseudomonadati</taxon>
        <taxon>Pseudomonadota</taxon>
        <taxon>Alphaproteobacteria</taxon>
        <taxon>Hyphomicrobiales</taxon>
        <taxon>Phyllobacteriaceae</taxon>
        <taxon>Mesorhizobium</taxon>
    </lineage>
</organism>
<dbReference type="Gene3D" id="1.20.1530.20">
    <property type="match status" value="1"/>
</dbReference>
<feature type="transmembrane region" description="Helical" evidence="8">
    <location>
        <begin position="89"/>
        <end position="110"/>
    </location>
</feature>
<dbReference type="InterPro" id="IPR036291">
    <property type="entry name" value="NAD(P)-bd_dom_sf"/>
</dbReference>
<gene>
    <name evidence="10" type="primary">ybaL</name>
    <name evidence="10" type="ORF">ACFSQT_15650</name>
</gene>
<dbReference type="RefSeq" id="WP_379020067.1">
    <property type="nucleotide sequence ID" value="NZ_JBHUGY010000025.1"/>
</dbReference>
<keyword evidence="3" id="KW-0813">Transport</keyword>
<evidence type="ECO:0000256" key="4">
    <source>
        <dbReference type="ARBA" id="ARBA00022692"/>
    </source>
</evidence>
<reference evidence="11" key="1">
    <citation type="journal article" date="2019" name="Int. J. Syst. Evol. Microbiol.">
        <title>The Global Catalogue of Microorganisms (GCM) 10K type strain sequencing project: providing services to taxonomists for standard genome sequencing and annotation.</title>
        <authorList>
            <consortium name="The Broad Institute Genomics Platform"/>
            <consortium name="The Broad Institute Genome Sequencing Center for Infectious Disease"/>
            <person name="Wu L."/>
            <person name="Ma J."/>
        </authorList>
    </citation>
    <scope>NUCLEOTIDE SEQUENCE [LARGE SCALE GENOMIC DNA]</scope>
    <source>
        <strain evidence="11">CGMCC 1.16226</strain>
    </source>
</reference>
<evidence type="ECO:0000256" key="5">
    <source>
        <dbReference type="ARBA" id="ARBA00022989"/>
    </source>
</evidence>
<dbReference type="Pfam" id="PF00999">
    <property type="entry name" value="Na_H_Exchanger"/>
    <property type="match status" value="1"/>
</dbReference>
<evidence type="ECO:0000259" key="9">
    <source>
        <dbReference type="PROSITE" id="PS51201"/>
    </source>
</evidence>
<feature type="transmembrane region" description="Helical" evidence="8">
    <location>
        <begin position="116"/>
        <end position="137"/>
    </location>
</feature>
<comment type="similarity">
    <text evidence="2">Belongs to the monovalent cation:proton antiporter 2 (CPA2) transporter (TC 2.A.37) family.</text>
</comment>
<dbReference type="PROSITE" id="PS51201">
    <property type="entry name" value="RCK_N"/>
    <property type="match status" value="1"/>
</dbReference>
<feature type="transmembrane region" description="Helical" evidence="8">
    <location>
        <begin position="292"/>
        <end position="311"/>
    </location>
</feature>
<feature type="compositionally biased region" description="Polar residues" evidence="7">
    <location>
        <begin position="605"/>
        <end position="616"/>
    </location>
</feature>
<feature type="transmembrane region" description="Helical" evidence="8">
    <location>
        <begin position="380"/>
        <end position="402"/>
    </location>
</feature>
<feature type="transmembrane region" description="Helical" evidence="8">
    <location>
        <begin position="149"/>
        <end position="175"/>
    </location>
</feature>
<keyword evidence="5 8" id="KW-1133">Transmembrane helix</keyword>
<dbReference type="EMBL" id="JBHUGY010000025">
    <property type="protein sequence ID" value="MFD2054470.1"/>
    <property type="molecule type" value="Genomic_DNA"/>
</dbReference>
<dbReference type="Gene3D" id="3.40.50.720">
    <property type="entry name" value="NAD(P)-binding Rossmann-like Domain"/>
    <property type="match status" value="1"/>
</dbReference>
<dbReference type="PANTHER" id="PTHR42751">
    <property type="entry name" value="SODIUM/HYDROGEN EXCHANGER FAMILY/TRKA DOMAIN PROTEIN"/>
    <property type="match status" value="1"/>
</dbReference>
<evidence type="ECO:0000256" key="6">
    <source>
        <dbReference type="ARBA" id="ARBA00023136"/>
    </source>
</evidence>
<feature type="transmembrane region" description="Helical" evidence="8">
    <location>
        <begin position="195"/>
        <end position="218"/>
    </location>
</feature>
<dbReference type="InterPro" id="IPR003148">
    <property type="entry name" value="RCK_N"/>
</dbReference>
<feature type="transmembrane region" description="Helical" evidence="8">
    <location>
        <begin position="347"/>
        <end position="368"/>
    </location>
</feature>
<feature type="domain" description="RCK N-terminal" evidence="9">
    <location>
        <begin position="450"/>
        <end position="567"/>
    </location>
</feature>
<keyword evidence="4 8" id="KW-0812">Transmembrane</keyword>
<feature type="region of interest" description="Disordered" evidence="7">
    <location>
        <begin position="584"/>
        <end position="616"/>
    </location>
</feature>
<evidence type="ECO:0000256" key="3">
    <source>
        <dbReference type="ARBA" id="ARBA00022448"/>
    </source>
</evidence>
<keyword evidence="11" id="KW-1185">Reference proteome</keyword>
<name>A0ABW4WCV7_9HYPH</name>
<dbReference type="Pfam" id="PF02254">
    <property type="entry name" value="TrkA_N"/>
    <property type="match status" value="1"/>
</dbReference>
<feature type="transmembrane region" description="Helical" evidence="8">
    <location>
        <begin position="63"/>
        <end position="82"/>
    </location>
</feature>
<dbReference type="Proteomes" id="UP001597349">
    <property type="component" value="Unassembled WGS sequence"/>
</dbReference>
<accession>A0ABW4WCV7</accession>
<comment type="subcellular location">
    <subcellularLocation>
        <location evidence="1">Membrane</location>
        <topology evidence="1">Multi-pass membrane protein</topology>
    </subcellularLocation>
</comment>
<dbReference type="NCBIfam" id="NF007950">
    <property type="entry name" value="PRK10669.1"/>
    <property type="match status" value="1"/>
</dbReference>
<sequence>MPHDTPLIATIVAGLGLAFVFGALANRFRIPPLVGYLVAGVLVGPNTPGFVADAGLANELAEIGVILLMFGVGLHFSLKDLLSVRAIAVPGAIVQIGFATALGAGLSWMLGWSMGAGLVFGLALSVASTVVLLRALQELRIIETERGRIAVGWLIVEDLAMVLALVLLPALAGVLGGQEQADAHVSGLLSLPASYGIWGVVGLTLAKVAAFVVVMLVVGRRVIPWILHYVAHTGSRELFRLAVLAIALGVAFGAAKLFGVSLALGAFFAGMIMSESELSHRAAEESLPLRDAFSVLFFVSVGMLFDPFSLLSNGWPILATLAIIVIGKSLAAFVIVAAFGYPLATALMISASLAQIGEFSFILAELGVGLNLLPEQGRDLILAGAILSIVLNPLMFLAVDWIKPWLERRAARTAPPDEAKPVGPATEPGQVASVATTNTEDGPPSRTILVDHAILIGYGRVGSLVGAALKQAALPFLVIEDADKTLARLKADGIETVSGNAANAEVFAAANPEGARRLILAIPNAFEAGQIVLRARAANPGINVIARAHSDAEVEHLKGLGADTVIMGEREIARGIVEEVLGHKPQPQPELQHAKDGPVTGGSIGLSNSTTCPQSN</sequence>